<dbReference type="Proteomes" id="UP000016933">
    <property type="component" value="Unassembled WGS sequence"/>
</dbReference>
<name>N1PSW6_DOTSN</name>
<dbReference type="STRING" id="675120.N1PSW6"/>
<reference evidence="4" key="1">
    <citation type="journal article" date="2012" name="PLoS Genet.">
        <title>The genomes of the fungal plant pathogens Cladosporium fulvum and Dothistroma septosporum reveal adaptation to different hosts and lifestyles but also signatures of common ancestry.</title>
        <authorList>
            <person name="de Wit P.J.G.M."/>
            <person name="van der Burgt A."/>
            <person name="Oekmen B."/>
            <person name="Stergiopoulos I."/>
            <person name="Abd-Elsalam K.A."/>
            <person name="Aerts A.L."/>
            <person name="Bahkali A.H."/>
            <person name="Beenen H.G."/>
            <person name="Chettri P."/>
            <person name="Cox M.P."/>
            <person name="Datema E."/>
            <person name="de Vries R.P."/>
            <person name="Dhillon B."/>
            <person name="Ganley A.R."/>
            <person name="Griffiths S.A."/>
            <person name="Guo Y."/>
            <person name="Hamelin R.C."/>
            <person name="Henrissat B."/>
            <person name="Kabir M.S."/>
            <person name="Jashni M.K."/>
            <person name="Kema G."/>
            <person name="Klaubauf S."/>
            <person name="Lapidus A."/>
            <person name="Levasseur A."/>
            <person name="Lindquist E."/>
            <person name="Mehrabi R."/>
            <person name="Ohm R.A."/>
            <person name="Owen T.J."/>
            <person name="Salamov A."/>
            <person name="Schwelm A."/>
            <person name="Schijlen E."/>
            <person name="Sun H."/>
            <person name="van den Burg H.A."/>
            <person name="van Ham R.C.H.J."/>
            <person name="Zhang S."/>
            <person name="Goodwin S.B."/>
            <person name="Grigoriev I.V."/>
            <person name="Collemare J."/>
            <person name="Bradshaw R.E."/>
        </authorList>
    </citation>
    <scope>NUCLEOTIDE SEQUENCE [LARGE SCALE GENOMIC DNA]</scope>
    <source>
        <strain evidence="4">NZE10 / CBS 128990</strain>
    </source>
</reference>
<dbReference type="OMA" id="AMVDIFF"/>
<keyword evidence="1" id="KW-0472">Membrane</keyword>
<dbReference type="PANTHER" id="PTHR23028:SF134">
    <property type="entry name" value="PUTATIVE (AFU_ORTHOLOGUE AFUA_4G08520)-RELATED"/>
    <property type="match status" value="1"/>
</dbReference>
<evidence type="ECO:0000256" key="1">
    <source>
        <dbReference type="SAM" id="Phobius"/>
    </source>
</evidence>
<feature type="transmembrane region" description="Helical" evidence="1">
    <location>
        <begin position="471"/>
        <end position="490"/>
    </location>
</feature>
<evidence type="ECO:0000259" key="2">
    <source>
        <dbReference type="Pfam" id="PF01757"/>
    </source>
</evidence>
<feature type="transmembrane region" description="Helical" evidence="1">
    <location>
        <begin position="150"/>
        <end position="169"/>
    </location>
</feature>
<feature type="transmembrane region" description="Helical" evidence="1">
    <location>
        <begin position="66"/>
        <end position="85"/>
    </location>
</feature>
<dbReference type="Pfam" id="PF01757">
    <property type="entry name" value="Acyl_transf_3"/>
    <property type="match status" value="1"/>
</dbReference>
<feature type="transmembrane region" description="Helical" evidence="1">
    <location>
        <begin position="288"/>
        <end position="315"/>
    </location>
</feature>
<dbReference type="InterPro" id="IPR050879">
    <property type="entry name" value="Acyltransferase_3"/>
</dbReference>
<gene>
    <name evidence="3" type="ORF">DOTSEDRAFT_70128</name>
</gene>
<dbReference type="EMBL" id="KB446537">
    <property type="protein sequence ID" value="EME46028.1"/>
    <property type="molecule type" value="Genomic_DNA"/>
</dbReference>
<dbReference type="GO" id="GO:0016747">
    <property type="term" value="F:acyltransferase activity, transferring groups other than amino-acyl groups"/>
    <property type="evidence" value="ECO:0007669"/>
    <property type="project" value="InterPro"/>
</dbReference>
<reference evidence="3 4" key="2">
    <citation type="journal article" date="2012" name="PLoS Pathog.">
        <title>Diverse lifestyles and strategies of plant pathogenesis encoded in the genomes of eighteen Dothideomycetes fungi.</title>
        <authorList>
            <person name="Ohm R.A."/>
            <person name="Feau N."/>
            <person name="Henrissat B."/>
            <person name="Schoch C.L."/>
            <person name="Horwitz B.A."/>
            <person name="Barry K.W."/>
            <person name="Condon B.J."/>
            <person name="Copeland A.C."/>
            <person name="Dhillon B."/>
            <person name="Glaser F."/>
            <person name="Hesse C.N."/>
            <person name="Kosti I."/>
            <person name="LaButti K."/>
            <person name="Lindquist E.A."/>
            <person name="Lucas S."/>
            <person name="Salamov A.A."/>
            <person name="Bradshaw R.E."/>
            <person name="Ciuffetti L."/>
            <person name="Hamelin R.C."/>
            <person name="Kema G.H.J."/>
            <person name="Lawrence C."/>
            <person name="Scott J.A."/>
            <person name="Spatafora J.W."/>
            <person name="Turgeon B.G."/>
            <person name="de Wit P.J.G.M."/>
            <person name="Zhong S."/>
            <person name="Goodwin S.B."/>
            <person name="Grigoriev I.V."/>
        </authorList>
    </citation>
    <scope>NUCLEOTIDE SEQUENCE [LARGE SCALE GENOMIC DNA]</scope>
    <source>
        <strain evidence="4">NZE10 / CBS 128990</strain>
    </source>
</reference>
<dbReference type="HOGENOM" id="CLU_005679_13_6_1"/>
<feature type="domain" description="Acyltransferase 3" evidence="2">
    <location>
        <begin position="101"/>
        <end position="488"/>
    </location>
</feature>
<organism evidence="3 4">
    <name type="scientific">Dothistroma septosporum (strain NZE10 / CBS 128990)</name>
    <name type="common">Red band needle blight fungus</name>
    <name type="synonym">Mycosphaerella pini</name>
    <dbReference type="NCBI Taxonomy" id="675120"/>
    <lineage>
        <taxon>Eukaryota</taxon>
        <taxon>Fungi</taxon>
        <taxon>Dikarya</taxon>
        <taxon>Ascomycota</taxon>
        <taxon>Pezizomycotina</taxon>
        <taxon>Dothideomycetes</taxon>
        <taxon>Dothideomycetidae</taxon>
        <taxon>Mycosphaerellales</taxon>
        <taxon>Mycosphaerellaceae</taxon>
        <taxon>Dothistroma</taxon>
    </lineage>
</organism>
<dbReference type="InterPro" id="IPR002656">
    <property type="entry name" value="Acyl_transf_3_dom"/>
</dbReference>
<keyword evidence="1" id="KW-1133">Transmembrane helix</keyword>
<sequence>MRRIFDVEEAAESKVYRPWSLSTRGWIGSISPQWNGTPKPQVQDVGKVEHDVTAMKSSIESSRTSLVIRIIGTLIFLPLLLLPRGGKPVRMKAVHELHPLAYLDALRGYLAMIIFTGHTMSPLWKWIPESVLVIPWLQFPFRGGWASLEIFFWISGYAITYKLVGLMHARKADKLLDALASSIFRRYFRLFLPVLPLLLVTVLAVRVGIAIAPEDRAKNIVGNPFVWTVKDTGHLMNPFTPVNGWFDYQTGSHLIDTFWSLGTELRSSMMMFTFCAGTCKMSSKDRQILILVIVPACIAWQAQWAAMAFLGMWFAERRQATISQRVATASAEKSLADSITSPEQKQHTLGQRMRTWALLVLFLYSFAVMKDPYDTVNKRLFPHNYLNMLVPDHWYQAMRMHMHLCIGAAMMLYPLDQLAFLQRPLLTPFSRFLGELSFGIYAVHFPIRWVVWEPRYVKWATERWGEKAFDSFWIAFPGWLGMALVVIWAAEMFRRVDWQVIVLLKKLEDRFFVWK</sequence>
<keyword evidence="1" id="KW-0812">Transmembrane</keyword>
<feature type="transmembrane region" description="Helical" evidence="1">
    <location>
        <begin position="393"/>
        <end position="412"/>
    </location>
</feature>
<feature type="transmembrane region" description="Helical" evidence="1">
    <location>
        <begin position="355"/>
        <end position="373"/>
    </location>
</feature>
<dbReference type="AlphaFoldDB" id="N1PSW6"/>
<evidence type="ECO:0000313" key="4">
    <source>
        <dbReference type="Proteomes" id="UP000016933"/>
    </source>
</evidence>
<evidence type="ECO:0000313" key="3">
    <source>
        <dbReference type="EMBL" id="EME46028.1"/>
    </source>
</evidence>
<dbReference type="OrthoDB" id="5819582at2759"/>
<feature type="transmembrane region" description="Helical" evidence="1">
    <location>
        <begin position="432"/>
        <end position="451"/>
    </location>
</feature>
<feature type="transmembrane region" description="Helical" evidence="1">
    <location>
        <begin position="190"/>
        <end position="212"/>
    </location>
</feature>
<keyword evidence="4" id="KW-1185">Reference proteome</keyword>
<dbReference type="eggNOG" id="ENOG502SMT3">
    <property type="taxonomic scope" value="Eukaryota"/>
</dbReference>
<dbReference type="PANTHER" id="PTHR23028">
    <property type="entry name" value="ACETYLTRANSFERASE"/>
    <property type="match status" value="1"/>
</dbReference>
<feature type="non-terminal residue" evidence="3">
    <location>
        <position position="1"/>
    </location>
</feature>
<protein>
    <recommendedName>
        <fullName evidence="2">Acyltransferase 3 domain-containing protein</fullName>
    </recommendedName>
</protein>
<accession>N1PSW6</accession>
<proteinExistence type="predicted"/>